<feature type="domain" description="F-box" evidence="1">
    <location>
        <begin position="23"/>
        <end position="69"/>
    </location>
</feature>
<dbReference type="SUPFAM" id="SSF81383">
    <property type="entry name" value="F-box domain"/>
    <property type="match status" value="1"/>
</dbReference>
<dbReference type="AlphaFoldDB" id="A0A9R1WET9"/>
<dbReference type="PANTHER" id="PTHR32278:SF111">
    <property type="entry name" value="F-BOX PROTEIN PP2-B12-RELATED"/>
    <property type="match status" value="1"/>
</dbReference>
<dbReference type="Gramene" id="rna-gnl|WGS:NBSK|LSAT_2X16181_mrna">
    <property type="protein sequence ID" value="cds-PLY97017.1"/>
    <property type="gene ID" value="gene-LSAT_2X16181"/>
</dbReference>
<accession>A0A9R1WET9</accession>
<name>A0A9R1WET9_LACSA</name>
<evidence type="ECO:0000313" key="3">
    <source>
        <dbReference type="Proteomes" id="UP000235145"/>
    </source>
</evidence>
<dbReference type="OrthoDB" id="1918565at2759"/>
<dbReference type="InterPro" id="IPR036047">
    <property type="entry name" value="F-box-like_dom_sf"/>
</dbReference>
<dbReference type="Proteomes" id="UP000235145">
    <property type="component" value="Unassembled WGS sequence"/>
</dbReference>
<dbReference type="InterPro" id="IPR025886">
    <property type="entry name" value="PP2-like"/>
</dbReference>
<proteinExistence type="predicted"/>
<dbReference type="InterPro" id="IPR001810">
    <property type="entry name" value="F-box_dom"/>
</dbReference>
<dbReference type="CDD" id="cd22162">
    <property type="entry name" value="F-box_AtSKIP3-like"/>
    <property type="match status" value="1"/>
</dbReference>
<keyword evidence="3" id="KW-1185">Reference proteome</keyword>
<reference evidence="2 3" key="1">
    <citation type="journal article" date="2017" name="Nat. Commun.">
        <title>Genome assembly with in vitro proximity ligation data and whole-genome triplication in lettuce.</title>
        <authorList>
            <person name="Reyes-Chin-Wo S."/>
            <person name="Wang Z."/>
            <person name="Yang X."/>
            <person name="Kozik A."/>
            <person name="Arikit S."/>
            <person name="Song C."/>
            <person name="Xia L."/>
            <person name="Froenicke L."/>
            <person name="Lavelle D.O."/>
            <person name="Truco M.J."/>
            <person name="Xia R."/>
            <person name="Zhu S."/>
            <person name="Xu C."/>
            <person name="Xu H."/>
            <person name="Xu X."/>
            <person name="Cox K."/>
            <person name="Korf I."/>
            <person name="Meyers B.C."/>
            <person name="Michelmore R.W."/>
        </authorList>
    </citation>
    <scope>NUCLEOTIDE SEQUENCE [LARGE SCALE GENOMIC DNA]</scope>
    <source>
        <strain evidence="3">cv. Salinas</strain>
        <tissue evidence="2">Seedlings</tissue>
    </source>
</reference>
<sequence>MRGGFLKMEKDKHGSEIHGGFVGNFFESLPEGFVANALALTTPRDVCRLSLVCSIFRSAAEWDAVWEKFLPPDYQKILAEAEDGGGSVRCGSKKEMYLRLCDHPVIIDGGNKSFSLDKKTGKKCYMLAARDLSIIWGNTPRYWRWISVPDSRFTEVAELISVCWLEVNGKVNTSVLSTNTKYASYLVYKSTSKAYGFDSQPAEVSTGIHGVETEKKTVFLDPEASHRCENNVGPGSRLGIFGRLIRLGSQTLTSGSARLNGPKMRPDGWLEIELGEYFNEKGEEGELDMSMMEVKGGNWKGGIVIQGIEIRPKVC</sequence>
<protein>
    <recommendedName>
        <fullName evidence="1">F-box domain-containing protein</fullName>
    </recommendedName>
</protein>
<dbReference type="PROSITE" id="PS50181">
    <property type="entry name" value="FBOX"/>
    <property type="match status" value="1"/>
</dbReference>
<dbReference type="PANTHER" id="PTHR32278">
    <property type="entry name" value="F-BOX DOMAIN-CONTAINING PROTEIN"/>
    <property type="match status" value="1"/>
</dbReference>
<dbReference type="EMBL" id="NBSK02000002">
    <property type="protein sequence ID" value="KAJ0221216.1"/>
    <property type="molecule type" value="Genomic_DNA"/>
</dbReference>
<comment type="caution">
    <text evidence="2">The sequence shown here is derived from an EMBL/GenBank/DDBJ whole genome shotgun (WGS) entry which is preliminary data.</text>
</comment>
<evidence type="ECO:0000313" key="2">
    <source>
        <dbReference type="EMBL" id="KAJ0221216.1"/>
    </source>
</evidence>
<dbReference type="Pfam" id="PF14299">
    <property type="entry name" value="PP2"/>
    <property type="match status" value="1"/>
</dbReference>
<organism evidence="2 3">
    <name type="scientific">Lactuca sativa</name>
    <name type="common">Garden lettuce</name>
    <dbReference type="NCBI Taxonomy" id="4236"/>
    <lineage>
        <taxon>Eukaryota</taxon>
        <taxon>Viridiplantae</taxon>
        <taxon>Streptophyta</taxon>
        <taxon>Embryophyta</taxon>
        <taxon>Tracheophyta</taxon>
        <taxon>Spermatophyta</taxon>
        <taxon>Magnoliopsida</taxon>
        <taxon>eudicotyledons</taxon>
        <taxon>Gunneridae</taxon>
        <taxon>Pentapetalae</taxon>
        <taxon>asterids</taxon>
        <taxon>campanulids</taxon>
        <taxon>Asterales</taxon>
        <taxon>Asteraceae</taxon>
        <taxon>Cichorioideae</taxon>
        <taxon>Cichorieae</taxon>
        <taxon>Lactucinae</taxon>
        <taxon>Lactuca</taxon>
    </lineage>
</organism>
<evidence type="ECO:0000259" key="1">
    <source>
        <dbReference type="PROSITE" id="PS50181"/>
    </source>
</evidence>
<dbReference type="Pfam" id="PF00646">
    <property type="entry name" value="F-box"/>
    <property type="match status" value="1"/>
</dbReference>
<gene>
    <name evidence="2" type="ORF">LSAT_V11C200056900</name>
</gene>